<accession>A0AC60QX29</accession>
<sequence length="89" mass="9568">CRCNRFQLMPTARECVCCLKVLEVAFKAGCLCITGHADVFGGILYPVVLQIVYQSCGQAPAWNPFALPFGQLFAQPSALSTTEPVAESA</sequence>
<gene>
    <name evidence="1" type="ORF">HPB47_015441</name>
</gene>
<protein>
    <submittedName>
        <fullName evidence="1">Uncharacterized protein</fullName>
    </submittedName>
</protein>
<feature type="non-terminal residue" evidence="1">
    <location>
        <position position="1"/>
    </location>
</feature>
<comment type="caution">
    <text evidence="1">The sequence shown here is derived from an EMBL/GenBank/DDBJ whole genome shotgun (WGS) entry which is preliminary data.</text>
</comment>
<dbReference type="Proteomes" id="UP000805193">
    <property type="component" value="Unassembled WGS sequence"/>
</dbReference>
<reference evidence="1 2" key="1">
    <citation type="journal article" date="2020" name="Cell">
        <title>Large-Scale Comparative Analyses of Tick Genomes Elucidate Their Genetic Diversity and Vector Capacities.</title>
        <authorList>
            <consortium name="Tick Genome and Microbiome Consortium (TIGMIC)"/>
            <person name="Jia N."/>
            <person name="Wang J."/>
            <person name="Shi W."/>
            <person name="Du L."/>
            <person name="Sun Y."/>
            <person name="Zhan W."/>
            <person name="Jiang J.F."/>
            <person name="Wang Q."/>
            <person name="Zhang B."/>
            <person name="Ji P."/>
            <person name="Bell-Sakyi L."/>
            <person name="Cui X.M."/>
            <person name="Yuan T.T."/>
            <person name="Jiang B.G."/>
            <person name="Yang W.F."/>
            <person name="Lam T.T."/>
            <person name="Chang Q.C."/>
            <person name="Ding S.J."/>
            <person name="Wang X.J."/>
            <person name="Zhu J.G."/>
            <person name="Ruan X.D."/>
            <person name="Zhao L."/>
            <person name="Wei J.T."/>
            <person name="Ye R.Z."/>
            <person name="Que T.C."/>
            <person name="Du C.H."/>
            <person name="Zhou Y.H."/>
            <person name="Cheng J.X."/>
            <person name="Dai P.F."/>
            <person name="Guo W.B."/>
            <person name="Han X.H."/>
            <person name="Huang E.J."/>
            <person name="Li L.F."/>
            <person name="Wei W."/>
            <person name="Gao Y.C."/>
            <person name="Liu J.Z."/>
            <person name="Shao H.Z."/>
            <person name="Wang X."/>
            <person name="Wang C.C."/>
            <person name="Yang T.C."/>
            <person name="Huo Q.B."/>
            <person name="Li W."/>
            <person name="Chen H.Y."/>
            <person name="Chen S.E."/>
            <person name="Zhou L.G."/>
            <person name="Ni X.B."/>
            <person name="Tian J.H."/>
            <person name="Sheng Y."/>
            <person name="Liu T."/>
            <person name="Pan Y.S."/>
            <person name="Xia L.Y."/>
            <person name="Li J."/>
            <person name="Zhao F."/>
            <person name="Cao W.C."/>
        </authorList>
    </citation>
    <scope>NUCLEOTIDE SEQUENCE [LARGE SCALE GENOMIC DNA]</scope>
    <source>
        <strain evidence="1">Iper-2018</strain>
    </source>
</reference>
<dbReference type="EMBL" id="JABSTQ010004045">
    <property type="protein sequence ID" value="KAG0442960.1"/>
    <property type="molecule type" value="Genomic_DNA"/>
</dbReference>
<proteinExistence type="predicted"/>
<organism evidence="1 2">
    <name type="scientific">Ixodes persulcatus</name>
    <name type="common">Taiga tick</name>
    <dbReference type="NCBI Taxonomy" id="34615"/>
    <lineage>
        <taxon>Eukaryota</taxon>
        <taxon>Metazoa</taxon>
        <taxon>Ecdysozoa</taxon>
        <taxon>Arthropoda</taxon>
        <taxon>Chelicerata</taxon>
        <taxon>Arachnida</taxon>
        <taxon>Acari</taxon>
        <taxon>Parasitiformes</taxon>
        <taxon>Ixodida</taxon>
        <taxon>Ixodoidea</taxon>
        <taxon>Ixodidae</taxon>
        <taxon>Ixodinae</taxon>
        <taxon>Ixodes</taxon>
    </lineage>
</organism>
<evidence type="ECO:0000313" key="1">
    <source>
        <dbReference type="EMBL" id="KAG0442960.1"/>
    </source>
</evidence>
<name>A0AC60QX29_IXOPE</name>
<keyword evidence="2" id="KW-1185">Reference proteome</keyword>
<evidence type="ECO:0000313" key="2">
    <source>
        <dbReference type="Proteomes" id="UP000805193"/>
    </source>
</evidence>